<evidence type="ECO:0000313" key="3">
    <source>
        <dbReference type="Proteomes" id="UP000504844"/>
    </source>
</evidence>
<protein>
    <submittedName>
        <fullName evidence="2">DinB family protein</fullName>
    </submittedName>
</protein>
<name>A0A6M8SSI4_9NEIS</name>
<accession>A0A6M8SSI4</accession>
<reference evidence="2 3" key="1">
    <citation type="submission" date="2020-05" db="EMBL/GenBank/DDBJ databases">
        <title>Complete genome sequence of Deefgea sp. D17.</title>
        <authorList>
            <person name="Bae J.-W."/>
            <person name="Han J.E."/>
        </authorList>
    </citation>
    <scope>NUCLEOTIDE SEQUENCE [LARGE SCALE GENOMIC DNA]</scope>
    <source>
        <strain evidence="2 3">D17</strain>
        <plasmid evidence="2 3">unnamed1</plasmid>
    </source>
</reference>
<keyword evidence="2" id="KW-0614">Plasmid</keyword>
<dbReference type="InterPro" id="IPR034660">
    <property type="entry name" value="DinB/YfiT-like"/>
</dbReference>
<dbReference type="RefSeq" id="WP_173534784.1">
    <property type="nucleotide sequence ID" value="NZ_CP054144.1"/>
</dbReference>
<dbReference type="Pfam" id="PF12867">
    <property type="entry name" value="DinB_2"/>
    <property type="match status" value="1"/>
</dbReference>
<keyword evidence="3" id="KW-1185">Reference proteome</keyword>
<proteinExistence type="predicted"/>
<dbReference type="InterPro" id="IPR024775">
    <property type="entry name" value="DinB-like"/>
</dbReference>
<dbReference type="Proteomes" id="UP000504844">
    <property type="component" value="Plasmid unnamed1"/>
</dbReference>
<dbReference type="EMBL" id="CP054144">
    <property type="protein sequence ID" value="QKJ68283.1"/>
    <property type="molecule type" value="Genomic_DNA"/>
</dbReference>
<dbReference type="Gene3D" id="1.20.120.450">
    <property type="entry name" value="dinb family like domain"/>
    <property type="match status" value="1"/>
</dbReference>
<dbReference type="KEGG" id="dee:HQN60_15855"/>
<sequence>MHIFDHLLAMPDELKNLFDDFPSLLFHQEPESWDGIPGERFAITGQLCHLLDIEIQGYQHRFHRTVNETMPELPSLDGYLLAELNQYKQADPKQVLMQFRLARLQTVKMLKALKTEDYSRRANFGSYGEVSLLGLAHLLRSHDLQHLACMHWLRMRLLYSTEL</sequence>
<dbReference type="SUPFAM" id="SSF109854">
    <property type="entry name" value="DinB/YfiT-like putative metalloenzymes"/>
    <property type="match status" value="1"/>
</dbReference>
<dbReference type="AlphaFoldDB" id="A0A6M8SSI4"/>
<feature type="domain" description="DinB-like" evidence="1">
    <location>
        <begin position="9"/>
        <end position="150"/>
    </location>
</feature>
<evidence type="ECO:0000259" key="1">
    <source>
        <dbReference type="Pfam" id="PF12867"/>
    </source>
</evidence>
<gene>
    <name evidence="2" type="ORF">HQN60_15855</name>
</gene>
<geneLocation type="plasmid" evidence="2 3">
    <name>unnamed1</name>
</geneLocation>
<organism evidence="2 3">
    <name type="scientific">Deefgea piscis</name>
    <dbReference type="NCBI Taxonomy" id="2739061"/>
    <lineage>
        <taxon>Bacteria</taxon>
        <taxon>Pseudomonadati</taxon>
        <taxon>Pseudomonadota</taxon>
        <taxon>Betaproteobacteria</taxon>
        <taxon>Neisseriales</taxon>
        <taxon>Chitinibacteraceae</taxon>
        <taxon>Deefgea</taxon>
    </lineage>
</organism>
<evidence type="ECO:0000313" key="2">
    <source>
        <dbReference type="EMBL" id="QKJ68283.1"/>
    </source>
</evidence>